<dbReference type="EMBL" id="MU853223">
    <property type="protein sequence ID" value="KAK4129060.1"/>
    <property type="molecule type" value="Genomic_DNA"/>
</dbReference>
<reference evidence="2" key="1">
    <citation type="journal article" date="2023" name="Mol. Phylogenet. Evol.">
        <title>Genome-scale phylogeny and comparative genomics of the fungal order Sordariales.</title>
        <authorList>
            <person name="Hensen N."/>
            <person name="Bonometti L."/>
            <person name="Westerberg I."/>
            <person name="Brannstrom I.O."/>
            <person name="Guillou S."/>
            <person name="Cros-Aarteil S."/>
            <person name="Calhoun S."/>
            <person name="Haridas S."/>
            <person name="Kuo A."/>
            <person name="Mondo S."/>
            <person name="Pangilinan J."/>
            <person name="Riley R."/>
            <person name="LaButti K."/>
            <person name="Andreopoulos B."/>
            <person name="Lipzen A."/>
            <person name="Chen C."/>
            <person name="Yan M."/>
            <person name="Daum C."/>
            <person name="Ng V."/>
            <person name="Clum A."/>
            <person name="Steindorff A."/>
            <person name="Ohm R.A."/>
            <person name="Martin F."/>
            <person name="Silar P."/>
            <person name="Natvig D.O."/>
            <person name="Lalanne C."/>
            <person name="Gautier V."/>
            <person name="Ament-Velasquez S.L."/>
            <person name="Kruys A."/>
            <person name="Hutchinson M.I."/>
            <person name="Powell A.J."/>
            <person name="Barry K."/>
            <person name="Miller A.N."/>
            <person name="Grigoriev I.V."/>
            <person name="Debuchy R."/>
            <person name="Gladieux P."/>
            <person name="Hiltunen Thoren M."/>
            <person name="Johannesson H."/>
        </authorList>
    </citation>
    <scope>NUCLEOTIDE SEQUENCE</scope>
    <source>
        <strain evidence="2">CBS 731.68</strain>
    </source>
</reference>
<feature type="compositionally biased region" description="Low complexity" evidence="1">
    <location>
        <begin position="224"/>
        <end position="253"/>
    </location>
</feature>
<evidence type="ECO:0000313" key="3">
    <source>
        <dbReference type="Proteomes" id="UP001302602"/>
    </source>
</evidence>
<comment type="caution">
    <text evidence="2">The sequence shown here is derived from an EMBL/GenBank/DDBJ whole genome shotgun (WGS) entry which is preliminary data.</text>
</comment>
<evidence type="ECO:0000256" key="1">
    <source>
        <dbReference type="SAM" id="MobiDB-lite"/>
    </source>
</evidence>
<gene>
    <name evidence="2" type="ORF">N657DRAFT_686464</name>
</gene>
<dbReference type="RefSeq" id="XP_062652831.1">
    <property type="nucleotide sequence ID" value="XM_062796831.1"/>
</dbReference>
<reference evidence="2" key="2">
    <citation type="submission" date="2023-05" db="EMBL/GenBank/DDBJ databases">
        <authorList>
            <consortium name="Lawrence Berkeley National Laboratory"/>
            <person name="Steindorff A."/>
            <person name="Hensen N."/>
            <person name="Bonometti L."/>
            <person name="Westerberg I."/>
            <person name="Brannstrom I.O."/>
            <person name="Guillou S."/>
            <person name="Cros-Aarteil S."/>
            <person name="Calhoun S."/>
            <person name="Haridas S."/>
            <person name="Kuo A."/>
            <person name="Mondo S."/>
            <person name="Pangilinan J."/>
            <person name="Riley R."/>
            <person name="Labutti K."/>
            <person name="Andreopoulos B."/>
            <person name="Lipzen A."/>
            <person name="Chen C."/>
            <person name="Yanf M."/>
            <person name="Daum C."/>
            <person name="Ng V."/>
            <person name="Clum A."/>
            <person name="Ohm R."/>
            <person name="Martin F."/>
            <person name="Silar P."/>
            <person name="Natvig D."/>
            <person name="Lalanne C."/>
            <person name="Gautier V."/>
            <person name="Ament-Velasquez S.L."/>
            <person name="Kruys A."/>
            <person name="Hutchinson M.I."/>
            <person name="Powell A.J."/>
            <person name="Barry K."/>
            <person name="Miller A.N."/>
            <person name="Grigoriev I.V."/>
            <person name="Debuchy R."/>
            <person name="Gladieux P."/>
            <person name="Thoren M.H."/>
            <person name="Johannesson H."/>
        </authorList>
    </citation>
    <scope>NUCLEOTIDE SEQUENCE</scope>
    <source>
        <strain evidence="2">CBS 731.68</strain>
    </source>
</reference>
<feature type="compositionally biased region" description="Low complexity" evidence="1">
    <location>
        <begin position="170"/>
        <end position="180"/>
    </location>
</feature>
<proteinExistence type="predicted"/>
<feature type="region of interest" description="Disordered" evidence="1">
    <location>
        <begin position="87"/>
        <end position="111"/>
    </location>
</feature>
<feature type="compositionally biased region" description="Polar residues" evidence="1">
    <location>
        <begin position="29"/>
        <end position="40"/>
    </location>
</feature>
<feature type="region of interest" description="Disordered" evidence="1">
    <location>
        <begin position="1"/>
        <end position="41"/>
    </location>
</feature>
<protein>
    <submittedName>
        <fullName evidence="2">Uncharacterized protein</fullName>
    </submittedName>
</protein>
<feature type="compositionally biased region" description="Polar residues" evidence="1">
    <location>
        <begin position="1"/>
        <end position="14"/>
    </location>
</feature>
<sequence length="346" mass="37613">MATSVLHTPSSPGQQGPLLDAEASPYSGHAQSNWDCTTEVNDTHNHNIPAANGMWMGDAPPTSYYDSTTAAFGTPLNVTAWSEYGTAPEGSNMPSPAGTLPSPSFEPDGLLWPMSPTNAAFTNPWTLRDQPLRSPLSEAPSYILAQRLPTDEDGIRTSQPVKPPASGYNSPATTSPSPSAFSQLQNNPKHNVNRPTSSSKRPATPAAGPEPTRLRTFKRYRSDTPPSTTNNTAPSTTNSSTTNTTTTTTTKTTLGGVLPADVDPRVACERIRRQAWERCNAQALEMAQRRTMLRGHEHGALEREMERLRVNLELMKQREREADRRRWEGGDDAGDGGGEMVRMTVE</sequence>
<dbReference type="AlphaFoldDB" id="A0AAN6U9P7"/>
<name>A0AAN6U9P7_9PEZI</name>
<feature type="region of interest" description="Disordered" evidence="1">
    <location>
        <begin position="319"/>
        <end position="346"/>
    </location>
</feature>
<evidence type="ECO:0000313" key="2">
    <source>
        <dbReference type="EMBL" id="KAK4129060.1"/>
    </source>
</evidence>
<accession>A0AAN6U9P7</accession>
<feature type="compositionally biased region" description="Polar residues" evidence="1">
    <location>
        <begin position="181"/>
        <end position="201"/>
    </location>
</feature>
<dbReference type="GeneID" id="87833599"/>
<feature type="compositionally biased region" description="Basic and acidic residues" evidence="1">
    <location>
        <begin position="319"/>
        <end position="329"/>
    </location>
</feature>
<feature type="region of interest" description="Disordered" evidence="1">
    <location>
        <begin position="147"/>
        <end position="258"/>
    </location>
</feature>
<dbReference type="Proteomes" id="UP001302602">
    <property type="component" value="Unassembled WGS sequence"/>
</dbReference>
<keyword evidence="3" id="KW-1185">Reference proteome</keyword>
<organism evidence="2 3">
    <name type="scientific">Parathielavia appendiculata</name>
    <dbReference type="NCBI Taxonomy" id="2587402"/>
    <lineage>
        <taxon>Eukaryota</taxon>
        <taxon>Fungi</taxon>
        <taxon>Dikarya</taxon>
        <taxon>Ascomycota</taxon>
        <taxon>Pezizomycotina</taxon>
        <taxon>Sordariomycetes</taxon>
        <taxon>Sordariomycetidae</taxon>
        <taxon>Sordariales</taxon>
        <taxon>Chaetomiaceae</taxon>
        <taxon>Parathielavia</taxon>
    </lineage>
</organism>